<dbReference type="AlphaFoldDB" id="A0A3Q9G7M1"/>
<dbReference type="SUPFAM" id="SSF53807">
    <property type="entry name" value="Helical backbone' metal receptor"/>
    <property type="match status" value="1"/>
</dbReference>
<dbReference type="RefSeq" id="WP_126703794.1">
    <property type="nucleotide sequence ID" value="NZ_CP034593.1"/>
</dbReference>
<gene>
    <name evidence="8" type="ORF">EJ997_06200</name>
</gene>
<dbReference type="KEGG" id="flh:EJ997_06200"/>
<dbReference type="GO" id="GO:0030288">
    <property type="term" value="C:outer membrane-bounded periplasmic space"/>
    <property type="evidence" value="ECO:0007669"/>
    <property type="project" value="TreeGrafter"/>
</dbReference>
<dbReference type="EMBL" id="CP034593">
    <property type="protein sequence ID" value="AZQ76989.1"/>
    <property type="molecule type" value="Genomic_DNA"/>
</dbReference>
<dbReference type="PROSITE" id="PS51257">
    <property type="entry name" value="PROKAR_LIPOPROTEIN"/>
    <property type="match status" value="1"/>
</dbReference>
<dbReference type="InterPro" id="IPR002491">
    <property type="entry name" value="ABC_transptr_periplasmic_BD"/>
</dbReference>
<dbReference type="OrthoDB" id="1846031at2"/>
<evidence type="ECO:0000313" key="8">
    <source>
        <dbReference type="EMBL" id="AZQ76989.1"/>
    </source>
</evidence>
<dbReference type="Pfam" id="PF01497">
    <property type="entry name" value="Peripla_BP_2"/>
    <property type="match status" value="1"/>
</dbReference>
<comment type="subcellular location">
    <subcellularLocation>
        <location evidence="1">Cell envelope</location>
    </subcellularLocation>
</comment>
<evidence type="ECO:0000256" key="1">
    <source>
        <dbReference type="ARBA" id="ARBA00004196"/>
    </source>
</evidence>
<dbReference type="Gene3D" id="3.40.50.1980">
    <property type="entry name" value="Nitrogenase molybdenum iron protein domain"/>
    <property type="match status" value="2"/>
</dbReference>
<organism evidence="8 9">
    <name type="scientific">Flaviflexus ciconiae</name>
    <dbReference type="NCBI Taxonomy" id="2496867"/>
    <lineage>
        <taxon>Bacteria</taxon>
        <taxon>Bacillati</taxon>
        <taxon>Actinomycetota</taxon>
        <taxon>Actinomycetes</taxon>
        <taxon>Actinomycetales</taxon>
        <taxon>Actinomycetaceae</taxon>
        <taxon>Flaviflexus</taxon>
    </lineage>
</organism>
<dbReference type="CDD" id="cd01146">
    <property type="entry name" value="FhuD"/>
    <property type="match status" value="1"/>
</dbReference>
<sequence>MTPRRLLSGFAAAALSISLAACSSDEETDTESTTAAEETAGEDTGDGGDTTDGDTAEADAFPVTIEHAFGSTTIEEKPERVATVAWNNHEVPLALGVVPVGMERVSWGDDDDNGMLPWVEEALAELGGETPELFDATDGIPFEKVANTNPDVILAAYSGLTQEEYDQLSQIAPVVAYPELAWGTSLEDTILVNSKALGLEEEGQQLVEELDAEIAAALENHPSLEGTKPVFAFIDNSDMSKIGVYTALDPRQGFLLDNGFGTASILDESADAETFYVEVSAENPEAFDDVDFLIAYGSNDPAENESSLEAWQGDALLSRIPAIAEGRVVFLGNGPLAAAANSSPLSVAWGIDDYFSLFEEALN</sequence>
<evidence type="ECO:0000259" key="7">
    <source>
        <dbReference type="PROSITE" id="PS50983"/>
    </source>
</evidence>
<evidence type="ECO:0000256" key="3">
    <source>
        <dbReference type="ARBA" id="ARBA00022448"/>
    </source>
</evidence>
<dbReference type="InterPro" id="IPR051313">
    <property type="entry name" value="Bact_iron-sidero_bind"/>
</dbReference>
<keyword evidence="3" id="KW-0813">Transport</keyword>
<keyword evidence="4 6" id="KW-0732">Signal</keyword>
<accession>A0A3Q9G7M1</accession>
<dbReference type="PROSITE" id="PS50983">
    <property type="entry name" value="FE_B12_PBP"/>
    <property type="match status" value="1"/>
</dbReference>
<proteinExistence type="inferred from homology"/>
<evidence type="ECO:0000256" key="4">
    <source>
        <dbReference type="ARBA" id="ARBA00022729"/>
    </source>
</evidence>
<feature type="compositionally biased region" description="Acidic residues" evidence="5">
    <location>
        <begin position="39"/>
        <end position="56"/>
    </location>
</feature>
<reference evidence="8 9" key="1">
    <citation type="submission" date="2018-12" db="EMBL/GenBank/DDBJ databases">
        <title>Complete genome sequence of Flaviflexus sp. H23T48.</title>
        <authorList>
            <person name="Bae J.-W."/>
            <person name="Lee J.-Y."/>
        </authorList>
    </citation>
    <scope>NUCLEOTIDE SEQUENCE [LARGE SCALE GENOMIC DNA]</scope>
    <source>
        <strain evidence="8 9">H23T48</strain>
    </source>
</reference>
<evidence type="ECO:0000256" key="6">
    <source>
        <dbReference type="SAM" id="SignalP"/>
    </source>
</evidence>
<evidence type="ECO:0000256" key="2">
    <source>
        <dbReference type="ARBA" id="ARBA00008814"/>
    </source>
</evidence>
<feature type="chain" id="PRO_5038730185" evidence="6">
    <location>
        <begin position="21"/>
        <end position="363"/>
    </location>
</feature>
<dbReference type="PANTHER" id="PTHR30532:SF24">
    <property type="entry name" value="FERRIC ENTEROBACTIN-BINDING PERIPLASMIC PROTEIN FEPB"/>
    <property type="match status" value="1"/>
</dbReference>
<keyword evidence="9" id="KW-1185">Reference proteome</keyword>
<evidence type="ECO:0000313" key="9">
    <source>
        <dbReference type="Proteomes" id="UP000280344"/>
    </source>
</evidence>
<feature type="region of interest" description="Disordered" evidence="5">
    <location>
        <begin position="21"/>
        <end position="56"/>
    </location>
</feature>
<dbReference type="PANTHER" id="PTHR30532">
    <property type="entry name" value="IRON III DICITRATE-BINDING PERIPLASMIC PROTEIN"/>
    <property type="match status" value="1"/>
</dbReference>
<dbReference type="GO" id="GO:1901678">
    <property type="term" value="P:iron coordination entity transport"/>
    <property type="evidence" value="ECO:0007669"/>
    <property type="project" value="UniProtKB-ARBA"/>
</dbReference>
<dbReference type="Proteomes" id="UP000280344">
    <property type="component" value="Chromosome"/>
</dbReference>
<evidence type="ECO:0000256" key="5">
    <source>
        <dbReference type="SAM" id="MobiDB-lite"/>
    </source>
</evidence>
<feature type="signal peptide" evidence="6">
    <location>
        <begin position="1"/>
        <end position="20"/>
    </location>
</feature>
<protein>
    <submittedName>
        <fullName evidence="8">Iron-siderophore ABC transporter substrate-binding protein</fullName>
    </submittedName>
</protein>
<feature type="domain" description="Fe/B12 periplasmic-binding" evidence="7">
    <location>
        <begin position="80"/>
        <end position="362"/>
    </location>
</feature>
<comment type="similarity">
    <text evidence="2">Belongs to the bacterial solute-binding protein 8 family.</text>
</comment>
<name>A0A3Q9G7M1_9ACTO</name>